<comment type="caution">
    <text evidence="2">The sequence shown here is derived from an EMBL/GenBank/DDBJ whole genome shotgun (WGS) entry which is preliminary data.</text>
</comment>
<dbReference type="EMBL" id="JAXIOK010000016">
    <property type="protein sequence ID" value="KAK4752186.1"/>
    <property type="molecule type" value="Genomic_DNA"/>
</dbReference>
<dbReference type="GO" id="GO:0003700">
    <property type="term" value="F:DNA-binding transcription factor activity"/>
    <property type="evidence" value="ECO:0007669"/>
    <property type="project" value="InterPro"/>
</dbReference>
<evidence type="ECO:0000313" key="2">
    <source>
        <dbReference type="EMBL" id="KAK4752186.1"/>
    </source>
</evidence>
<sequence length="80" mass="9071">MLPETARMATSDYHSDSSNMSEQAGDQSPVVRSHSCRGAVSDEEVILLASSRPKKRAGRRVFKETRHPVYRGVRRRNKDK</sequence>
<accession>A0AAN7JRK8</accession>
<keyword evidence="3" id="KW-1185">Reference proteome</keyword>
<gene>
    <name evidence="2" type="ORF">SAY87_020984</name>
</gene>
<evidence type="ECO:0000256" key="1">
    <source>
        <dbReference type="SAM" id="MobiDB-lite"/>
    </source>
</evidence>
<evidence type="ECO:0000313" key="3">
    <source>
        <dbReference type="Proteomes" id="UP001345219"/>
    </source>
</evidence>
<feature type="region of interest" description="Disordered" evidence="1">
    <location>
        <begin position="1"/>
        <end position="37"/>
    </location>
</feature>
<protein>
    <submittedName>
        <fullName evidence="2">Uncharacterized protein</fullName>
    </submittedName>
</protein>
<dbReference type="PANTHER" id="PTHR31839">
    <property type="entry name" value="DEHYDRATION-RESPONSIVE ELEMENT-BINDING PROTEIN 1D"/>
    <property type="match status" value="1"/>
</dbReference>
<dbReference type="InterPro" id="IPR045277">
    <property type="entry name" value="DRE1A-I"/>
</dbReference>
<reference evidence="2 3" key="1">
    <citation type="journal article" date="2023" name="Hortic Res">
        <title>Pangenome of water caltrop reveals structural variations and asymmetric subgenome divergence after allopolyploidization.</title>
        <authorList>
            <person name="Zhang X."/>
            <person name="Chen Y."/>
            <person name="Wang L."/>
            <person name="Yuan Y."/>
            <person name="Fang M."/>
            <person name="Shi L."/>
            <person name="Lu R."/>
            <person name="Comes H.P."/>
            <person name="Ma Y."/>
            <person name="Chen Y."/>
            <person name="Huang G."/>
            <person name="Zhou Y."/>
            <person name="Zheng Z."/>
            <person name="Qiu Y."/>
        </authorList>
    </citation>
    <scope>NUCLEOTIDE SEQUENCE [LARGE SCALE GENOMIC DNA]</scope>
    <source>
        <tissue evidence="2">Roots</tissue>
    </source>
</reference>
<dbReference type="PANTHER" id="PTHR31839:SF2">
    <property type="entry name" value="DEHYDRATION-RESPONSIVE ELEMENT-BINDING PROTEIN 1D"/>
    <property type="match status" value="1"/>
</dbReference>
<dbReference type="Proteomes" id="UP001345219">
    <property type="component" value="Chromosome 16"/>
</dbReference>
<proteinExistence type="predicted"/>
<dbReference type="AlphaFoldDB" id="A0AAN7JRK8"/>
<feature type="compositionally biased region" description="Polar residues" evidence="1">
    <location>
        <begin position="16"/>
        <end position="26"/>
    </location>
</feature>
<organism evidence="2 3">
    <name type="scientific">Trapa incisa</name>
    <dbReference type="NCBI Taxonomy" id="236973"/>
    <lineage>
        <taxon>Eukaryota</taxon>
        <taxon>Viridiplantae</taxon>
        <taxon>Streptophyta</taxon>
        <taxon>Embryophyta</taxon>
        <taxon>Tracheophyta</taxon>
        <taxon>Spermatophyta</taxon>
        <taxon>Magnoliopsida</taxon>
        <taxon>eudicotyledons</taxon>
        <taxon>Gunneridae</taxon>
        <taxon>Pentapetalae</taxon>
        <taxon>rosids</taxon>
        <taxon>malvids</taxon>
        <taxon>Myrtales</taxon>
        <taxon>Lythraceae</taxon>
        <taxon>Trapa</taxon>
    </lineage>
</organism>
<name>A0AAN7JRK8_9MYRT</name>